<reference evidence="2 3" key="1">
    <citation type="submission" date="2018-11" db="EMBL/GenBank/DDBJ databases">
        <title>Sequencing the genomes of 1000 actinobacteria strains.</title>
        <authorList>
            <person name="Klenk H.-P."/>
        </authorList>
    </citation>
    <scope>NUCLEOTIDE SEQUENCE [LARGE SCALE GENOMIC DNA]</scope>
    <source>
        <strain evidence="2 3">DSM 14012</strain>
    </source>
</reference>
<accession>A0A3N2C8I7</accession>
<evidence type="ECO:0000259" key="1">
    <source>
        <dbReference type="PROSITE" id="PS51186"/>
    </source>
</evidence>
<dbReference type="PROSITE" id="PS51186">
    <property type="entry name" value="GNAT"/>
    <property type="match status" value="1"/>
</dbReference>
<dbReference type="GO" id="GO:0008999">
    <property type="term" value="F:protein-N-terminal-alanine acetyltransferase activity"/>
    <property type="evidence" value="ECO:0007669"/>
    <property type="project" value="TreeGrafter"/>
</dbReference>
<keyword evidence="2" id="KW-0808">Transferase</keyword>
<protein>
    <submittedName>
        <fullName evidence="2">RimJ/RimL family protein N-acetyltransferase</fullName>
    </submittedName>
</protein>
<dbReference type="RefSeq" id="WP_085511433.1">
    <property type="nucleotide sequence ID" value="NZ_FXAP01000002.1"/>
</dbReference>
<dbReference type="GO" id="GO:0005737">
    <property type="term" value="C:cytoplasm"/>
    <property type="evidence" value="ECO:0007669"/>
    <property type="project" value="TreeGrafter"/>
</dbReference>
<evidence type="ECO:0000313" key="3">
    <source>
        <dbReference type="Proteomes" id="UP000266915"/>
    </source>
</evidence>
<sequence>MLSLTDVWPLFGLEIRTPRLVLRLVRDEDLPGLIEAALAGVHDPAVMPFSTPWTDQPREQLIRETARHLWTQRAGATPASWTLNLAILLDGTPIGLQDIGARDFAVTRTVGSGSWLTQAQQGKGLGIEMRAGMLQFAFDHLDAQVAVSDAAVWNGASLGVSRRLGYRDNGLQRFIGRPGELVESQGLRLHRDEFVRPDWTAEVTGLDAARSALLAEASAD</sequence>
<dbReference type="InterPro" id="IPR000182">
    <property type="entry name" value="GNAT_dom"/>
</dbReference>
<dbReference type="Proteomes" id="UP000266915">
    <property type="component" value="Unassembled WGS sequence"/>
</dbReference>
<dbReference type="PANTHER" id="PTHR43441:SF11">
    <property type="entry name" value="RIBOSOMAL-PROTEIN-SERINE ACETYLTRANSFERASE"/>
    <property type="match status" value="1"/>
</dbReference>
<dbReference type="PANTHER" id="PTHR43441">
    <property type="entry name" value="RIBOSOMAL-PROTEIN-SERINE ACETYLTRANSFERASE"/>
    <property type="match status" value="1"/>
</dbReference>
<dbReference type="AlphaFoldDB" id="A0A3N2C8I7"/>
<dbReference type="Pfam" id="PF13302">
    <property type="entry name" value="Acetyltransf_3"/>
    <property type="match status" value="1"/>
</dbReference>
<dbReference type="InterPro" id="IPR016181">
    <property type="entry name" value="Acyl_CoA_acyltransferase"/>
</dbReference>
<dbReference type="InterPro" id="IPR051908">
    <property type="entry name" value="Ribosomal_N-acetyltransferase"/>
</dbReference>
<dbReference type="Gene3D" id="3.40.630.30">
    <property type="match status" value="1"/>
</dbReference>
<evidence type="ECO:0000313" key="2">
    <source>
        <dbReference type="EMBL" id="ROR83634.1"/>
    </source>
</evidence>
<comment type="caution">
    <text evidence="2">The sequence shown here is derived from an EMBL/GenBank/DDBJ whole genome shotgun (WGS) entry which is preliminary data.</text>
</comment>
<keyword evidence="3" id="KW-1185">Reference proteome</keyword>
<proteinExistence type="predicted"/>
<feature type="domain" description="N-acetyltransferase" evidence="1">
    <location>
        <begin position="20"/>
        <end position="188"/>
    </location>
</feature>
<organism evidence="2 3">
    <name type="scientific">Plantibacter flavus</name>
    <dbReference type="NCBI Taxonomy" id="150123"/>
    <lineage>
        <taxon>Bacteria</taxon>
        <taxon>Bacillati</taxon>
        <taxon>Actinomycetota</taxon>
        <taxon>Actinomycetes</taxon>
        <taxon>Micrococcales</taxon>
        <taxon>Microbacteriaceae</taxon>
        <taxon>Plantibacter</taxon>
    </lineage>
</organism>
<dbReference type="EMBL" id="RKHL01000001">
    <property type="protein sequence ID" value="ROR83634.1"/>
    <property type="molecule type" value="Genomic_DNA"/>
</dbReference>
<dbReference type="GO" id="GO:1990189">
    <property type="term" value="F:protein N-terminal-serine acetyltransferase activity"/>
    <property type="evidence" value="ECO:0007669"/>
    <property type="project" value="TreeGrafter"/>
</dbReference>
<gene>
    <name evidence="2" type="ORF">EDD42_3748</name>
</gene>
<dbReference type="SUPFAM" id="SSF55729">
    <property type="entry name" value="Acyl-CoA N-acyltransferases (Nat)"/>
    <property type="match status" value="1"/>
</dbReference>
<name>A0A3N2C8I7_9MICO</name>